<protein>
    <submittedName>
        <fullName evidence="1">Uncharacterized protein</fullName>
    </submittedName>
</protein>
<dbReference type="Proteomes" id="UP000827872">
    <property type="component" value="Linkage Group LG03"/>
</dbReference>
<sequence length="198" mass="21359">MAQGEQLGDALLVEEETSRAVLSTSPKKRGKSSASYKATKLPYSLSQLILQAVESCAGRKGLSLPALKKQLTEAGYNLRRNSRRLKRELNTLVSHGLLTRVAGTTGASESFKAKKAGKSEPGKKTKAAAAAKKSPKVNREPPKKKAQKKQAPANKPRNLHRRSTANSGKKNPLNSHPAGSNRSAPVKRTRRNFKGDPS</sequence>
<reference evidence="1" key="1">
    <citation type="submission" date="2021-08" db="EMBL/GenBank/DDBJ databases">
        <title>The first chromosome-level gecko genome reveals the dynamic sex chromosomes of Neotropical dwarf geckos (Sphaerodactylidae: Sphaerodactylus).</title>
        <authorList>
            <person name="Pinto B.J."/>
            <person name="Keating S.E."/>
            <person name="Gamble T."/>
        </authorList>
    </citation>
    <scope>NUCLEOTIDE SEQUENCE</scope>
    <source>
        <strain evidence="1">TG3544</strain>
    </source>
</reference>
<comment type="caution">
    <text evidence="1">The sequence shown here is derived from an EMBL/GenBank/DDBJ whole genome shotgun (WGS) entry which is preliminary data.</text>
</comment>
<keyword evidence="2" id="KW-1185">Reference proteome</keyword>
<gene>
    <name evidence="1" type="ORF">K3G42_007256</name>
</gene>
<accession>A0ACB8EGB8</accession>
<dbReference type="EMBL" id="CM037616">
    <property type="protein sequence ID" value="KAH7991552.1"/>
    <property type="molecule type" value="Genomic_DNA"/>
</dbReference>
<organism evidence="1 2">
    <name type="scientific">Sphaerodactylus townsendi</name>
    <dbReference type="NCBI Taxonomy" id="933632"/>
    <lineage>
        <taxon>Eukaryota</taxon>
        <taxon>Metazoa</taxon>
        <taxon>Chordata</taxon>
        <taxon>Craniata</taxon>
        <taxon>Vertebrata</taxon>
        <taxon>Euteleostomi</taxon>
        <taxon>Lepidosauria</taxon>
        <taxon>Squamata</taxon>
        <taxon>Bifurcata</taxon>
        <taxon>Gekkota</taxon>
        <taxon>Sphaerodactylidae</taxon>
        <taxon>Sphaerodactylus</taxon>
    </lineage>
</organism>
<name>A0ACB8EGB8_9SAUR</name>
<proteinExistence type="predicted"/>
<evidence type="ECO:0000313" key="2">
    <source>
        <dbReference type="Proteomes" id="UP000827872"/>
    </source>
</evidence>
<evidence type="ECO:0000313" key="1">
    <source>
        <dbReference type="EMBL" id="KAH7991552.1"/>
    </source>
</evidence>